<evidence type="ECO:0000256" key="7">
    <source>
        <dbReference type="ARBA" id="ARBA00022984"/>
    </source>
</evidence>
<keyword evidence="9 10" id="KW-0961">Cell wall biogenesis/degradation</keyword>
<dbReference type="InterPro" id="IPR005863">
    <property type="entry name" value="UDP-N-AcMur_synth"/>
</dbReference>
<feature type="domain" description="Mur ligase central" evidence="14">
    <location>
        <begin position="105"/>
        <end position="294"/>
    </location>
</feature>
<evidence type="ECO:0000256" key="10">
    <source>
        <dbReference type="HAMAP-Rule" id="MF_02019"/>
    </source>
</evidence>
<dbReference type="HAMAP" id="MF_02019">
    <property type="entry name" value="MurF"/>
    <property type="match status" value="1"/>
</dbReference>
<accession>A0ABQ1HXX6</accession>
<keyword evidence="8 10" id="KW-0131">Cell cycle</keyword>
<evidence type="ECO:0000256" key="9">
    <source>
        <dbReference type="ARBA" id="ARBA00023316"/>
    </source>
</evidence>
<protein>
    <recommendedName>
        <fullName evidence="10 11">UDP-N-acetylmuramoyl-tripeptide--D-alanyl-D-alanine ligase</fullName>
        <ecNumber evidence="10 11">6.3.2.10</ecNumber>
    </recommendedName>
    <alternativeName>
        <fullName evidence="10">D-alanyl-D-alanine-adding enzyme</fullName>
    </alternativeName>
</protein>
<evidence type="ECO:0000256" key="6">
    <source>
        <dbReference type="ARBA" id="ARBA00022960"/>
    </source>
</evidence>
<keyword evidence="2 10" id="KW-0436">Ligase</keyword>
<dbReference type="Pfam" id="PF01225">
    <property type="entry name" value="Mur_ligase"/>
    <property type="match status" value="1"/>
</dbReference>
<feature type="binding site" evidence="10">
    <location>
        <begin position="107"/>
        <end position="113"/>
    </location>
    <ligand>
        <name>ATP</name>
        <dbReference type="ChEBI" id="CHEBI:30616"/>
    </ligand>
</feature>
<keyword evidence="7 10" id="KW-0573">Peptidoglycan synthesis</keyword>
<evidence type="ECO:0000256" key="3">
    <source>
        <dbReference type="ARBA" id="ARBA00022618"/>
    </source>
</evidence>
<dbReference type="InterPro" id="IPR004101">
    <property type="entry name" value="Mur_ligase_C"/>
</dbReference>
<dbReference type="Pfam" id="PF08245">
    <property type="entry name" value="Mur_ligase_M"/>
    <property type="match status" value="1"/>
</dbReference>
<reference evidence="16" key="1">
    <citation type="journal article" date="2019" name="Int. J. Syst. Evol. Microbiol.">
        <title>The Global Catalogue of Microorganisms (GCM) 10K type strain sequencing project: providing services to taxonomists for standard genome sequencing and annotation.</title>
        <authorList>
            <consortium name="The Broad Institute Genomics Platform"/>
            <consortium name="The Broad Institute Genome Sequencing Center for Infectious Disease"/>
            <person name="Wu L."/>
            <person name="Ma J."/>
        </authorList>
    </citation>
    <scope>NUCLEOTIDE SEQUENCE [LARGE SCALE GENOMIC DNA]</scope>
    <source>
        <strain evidence="16">CGMCC 1.10131</strain>
    </source>
</reference>
<dbReference type="EMBL" id="BMDY01000003">
    <property type="protein sequence ID" value="GGA96543.1"/>
    <property type="molecule type" value="Genomic_DNA"/>
</dbReference>
<dbReference type="Proteomes" id="UP000651977">
    <property type="component" value="Unassembled WGS sequence"/>
</dbReference>
<dbReference type="InterPro" id="IPR000713">
    <property type="entry name" value="Mur_ligase_N"/>
</dbReference>
<keyword evidence="6 10" id="KW-0133">Cell shape</keyword>
<keyword evidence="1 10" id="KW-0963">Cytoplasm</keyword>
<dbReference type="PANTHER" id="PTHR43024">
    <property type="entry name" value="UDP-N-ACETYLMURAMOYL-TRIPEPTIDE--D-ALANYL-D-ALANINE LIGASE"/>
    <property type="match status" value="1"/>
</dbReference>
<dbReference type="Gene3D" id="3.40.1390.10">
    <property type="entry name" value="MurE/MurF, N-terminal domain"/>
    <property type="match status" value="1"/>
</dbReference>
<dbReference type="Pfam" id="PF02875">
    <property type="entry name" value="Mur_ligase_C"/>
    <property type="match status" value="1"/>
</dbReference>
<keyword evidence="4 10" id="KW-0547">Nucleotide-binding</keyword>
<organism evidence="15 16">
    <name type="scientific">Agarivorans gilvus</name>
    <dbReference type="NCBI Taxonomy" id="680279"/>
    <lineage>
        <taxon>Bacteria</taxon>
        <taxon>Pseudomonadati</taxon>
        <taxon>Pseudomonadota</taxon>
        <taxon>Gammaproteobacteria</taxon>
        <taxon>Alteromonadales</taxon>
        <taxon>Alteromonadaceae</taxon>
        <taxon>Agarivorans</taxon>
    </lineage>
</organism>
<dbReference type="EC" id="6.3.2.10" evidence="10 11"/>
<comment type="catalytic activity">
    <reaction evidence="10 11">
        <text>D-alanyl-D-alanine + UDP-N-acetyl-alpha-D-muramoyl-L-alanyl-gamma-D-glutamyl-meso-2,6-diaminopimelate + ATP = UDP-N-acetyl-alpha-D-muramoyl-L-alanyl-gamma-D-glutamyl-meso-2,6-diaminopimeloyl-D-alanyl-D-alanine + ADP + phosphate + H(+)</text>
        <dbReference type="Rhea" id="RHEA:28374"/>
        <dbReference type="ChEBI" id="CHEBI:15378"/>
        <dbReference type="ChEBI" id="CHEBI:30616"/>
        <dbReference type="ChEBI" id="CHEBI:43474"/>
        <dbReference type="ChEBI" id="CHEBI:57822"/>
        <dbReference type="ChEBI" id="CHEBI:61386"/>
        <dbReference type="ChEBI" id="CHEBI:83905"/>
        <dbReference type="ChEBI" id="CHEBI:456216"/>
        <dbReference type="EC" id="6.3.2.10"/>
    </reaction>
</comment>
<dbReference type="InterPro" id="IPR013221">
    <property type="entry name" value="Mur_ligase_cen"/>
</dbReference>
<gene>
    <name evidence="10 15" type="primary">murF</name>
    <name evidence="15" type="ORF">GCM10007414_06880</name>
</gene>
<dbReference type="InterPro" id="IPR036565">
    <property type="entry name" value="Mur-like_cat_sf"/>
</dbReference>
<keyword evidence="3 10" id="KW-0132">Cell division</keyword>
<keyword evidence="16" id="KW-1185">Reference proteome</keyword>
<dbReference type="GO" id="GO:0016874">
    <property type="term" value="F:ligase activity"/>
    <property type="evidence" value="ECO:0007669"/>
    <property type="project" value="UniProtKB-KW"/>
</dbReference>
<dbReference type="SUPFAM" id="SSF63418">
    <property type="entry name" value="MurE/MurF N-terminal domain"/>
    <property type="match status" value="1"/>
</dbReference>
<dbReference type="Gene3D" id="3.90.190.20">
    <property type="entry name" value="Mur ligase, C-terminal domain"/>
    <property type="match status" value="1"/>
</dbReference>
<evidence type="ECO:0000256" key="2">
    <source>
        <dbReference type="ARBA" id="ARBA00022598"/>
    </source>
</evidence>
<proteinExistence type="inferred from homology"/>
<evidence type="ECO:0000256" key="4">
    <source>
        <dbReference type="ARBA" id="ARBA00022741"/>
    </source>
</evidence>
<comment type="function">
    <text evidence="10 11">Involved in cell wall formation. Catalyzes the final step in the synthesis of UDP-N-acetylmuramoyl-pentapeptide, the precursor of murein.</text>
</comment>
<evidence type="ECO:0000256" key="5">
    <source>
        <dbReference type="ARBA" id="ARBA00022840"/>
    </source>
</evidence>
<dbReference type="SUPFAM" id="SSF53623">
    <property type="entry name" value="MurD-like peptide ligases, catalytic domain"/>
    <property type="match status" value="1"/>
</dbReference>
<dbReference type="InterPro" id="IPR051046">
    <property type="entry name" value="MurCDEF_CellWall_CoF430Synth"/>
</dbReference>
<evidence type="ECO:0000259" key="13">
    <source>
        <dbReference type="Pfam" id="PF02875"/>
    </source>
</evidence>
<dbReference type="NCBIfam" id="TIGR01143">
    <property type="entry name" value="murF"/>
    <property type="match status" value="1"/>
</dbReference>
<keyword evidence="5 10" id="KW-0067">ATP-binding</keyword>
<dbReference type="SUPFAM" id="SSF53244">
    <property type="entry name" value="MurD-like peptide ligases, peptide-binding domain"/>
    <property type="match status" value="1"/>
</dbReference>
<sequence>MISLHLAELTQVLNARLHGDDCVIDAISTDTRKAMSGALFIALSGERFDAHDFADKAVEQGAAALLVERPLTQAVPQLVVEDTRIALGQLASYVREKLNLACCAITGSNGKTTVKEMSSAILGQAFNVLATQGNFNNDIGVPLSLLRATEQHQLGVLELGANHIGEIAYTVKLVQPKVALINNVSAAHIEGFGSQQGVLKAKSELFAGLGKEQLALCEYASDYQDYLDQAAKPAQVQHFSLDDAAADYYASAIQALGLQGSRFNLHTPMGQIELQINLAGLHNVKNAVAASALALNMGASLTQVQQGLASMAAVPGRLNLQPLTSSIDLIDDSYNANPASFKAAISILAGFEGKRFLIAGAMGEMGKQTKQAHQDLIHLALDSDISLYSYGASFDEVLAEMSLTSLAYDNHDTLTKQLIAALEQQGEQACLVLVKGSRSTHMEKVVQQLQQHFKKGLPC</sequence>
<comment type="similarity">
    <text evidence="10">Belongs to the MurCDEF family. MurF subfamily.</text>
</comment>
<comment type="pathway">
    <text evidence="10 11">Cell wall biogenesis; peptidoglycan biosynthesis.</text>
</comment>
<evidence type="ECO:0000313" key="16">
    <source>
        <dbReference type="Proteomes" id="UP000651977"/>
    </source>
</evidence>
<evidence type="ECO:0000256" key="8">
    <source>
        <dbReference type="ARBA" id="ARBA00023306"/>
    </source>
</evidence>
<comment type="subcellular location">
    <subcellularLocation>
        <location evidence="10 11">Cytoplasm</location>
    </subcellularLocation>
</comment>
<feature type="domain" description="Mur ligase N-terminal catalytic" evidence="12">
    <location>
        <begin position="24"/>
        <end position="92"/>
    </location>
</feature>
<evidence type="ECO:0000256" key="1">
    <source>
        <dbReference type="ARBA" id="ARBA00022490"/>
    </source>
</evidence>
<evidence type="ECO:0000256" key="11">
    <source>
        <dbReference type="RuleBase" id="RU004136"/>
    </source>
</evidence>
<comment type="caution">
    <text evidence="15">The sequence shown here is derived from an EMBL/GenBank/DDBJ whole genome shotgun (WGS) entry which is preliminary data.</text>
</comment>
<dbReference type="InterPro" id="IPR035911">
    <property type="entry name" value="MurE/MurF_N"/>
</dbReference>
<evidence type="ECO:0000259" key="12">
    <source>
        <dbReference type="Pfam" id="PF01225"/>
    </source>
</evidence>
<dbReference type="InterPro" id="IPR036615">
    <property type="entry name" value="Mur_ligase_C_dom_sf"/>
</dbReference>
<dbReference type="Gene3D" id="3.40.1190.10">
    <property type="entry name" value="Mur-like, catalytic domain"/>
    <property type="match status" value="1"/>
</dbReference>
<dbReference type="PANTHER" id="PTHR43024:SF1">
    <property type="entry name" value="UDP-N-ACETYLMURAMOYL-TRIPEPTIDE--D-ALANYL-D-ALANINE LIGASE"/>
    <property type="match status" value="1"/>
</dbReference>
<name>A0ABQ1HXX6_9ALTE</name>
<dbReference type="RefSeq" id="WP_055732802.1">
    <property type="nucleotide sequence ID" value="NZ_BMDY01000003.1"/>
</dbReference>
<evidence type="ECO:0000259" key="14">
    <source>
        <dbReference type="Pfam" id="PF08245"/>
    </source>
</evidence>
<evidence type="ECO:0000313" key="15">
    <source>
        <dbReference type="EMBL" id="GGA96543.1"/>
    </source>
</evidence>
<feature type="domain" description="Mur ligase C-terminal" evidence="13">
    <location>
        <begin position="316"/>
        <end position="438"/>
    </location>
</feature>